<feature type="chain" id="PRO_5019146344" description="Surface-adhesin protein E-like domain-containing protein" evidence="1">
    <location>
        <begin position="20"/>
        <end position="135"/>
    </location>
</feature>
<keyword evidence="4" id="KW-1185">Reference proteome</keyword>
<dbReference type="Pfam" id="PF16747">
    <property type="entry name" value="Adhesin_E"/>
    <property type="match status" value="1"/>
</dbReference>
<gene>
    <name evidence="3" type="ORF">CUZ56_00715</name>
</gene>
<feature type="domain" description="Surface-adhesin protein E-like" evidence="2">
    <location>
        <begin position="29"/>
        <end position="135"/>
    </location>
</feature>
<evidence type="ECO:0000259" key="2">
    <source>
        <dbReference type="Pfam" id="PF16747"/>
    </source>
</evidence>
<sequence precursor="true">MKKLALSMGLAALVLSACSTTGQPQGPDWQAYHNEGGFDFYVDKNSVKPVEGQTNWRSAMIAVQGGSITYEGQAAGSLAINITVDCAQQSGRSDRYAFYEAPLAQGKLLGEQAGYNEFKKAEIPADVAMLNVICK</sequence>
<evidence type="ECO:0000313" key="4">
    <source>
        <dbReference type="Proteomes" id="UP000286947"/>
    </source>
</evidence>
<evidence type="ECO:0000256" key="1">
    <source>
        <dbReference type="SAM" id="SignalP"/>
    </source>
</evidence>
<keyword evidence="1" id="KW-0732">Signal</keyword>
<dbReference type="InterPro" id="IPR031939">
    <property type="entry name" value="Adhesin_E-like"/>
</dbReference>
<accession>A0A433SHN0</accession>
<reference evidence="3 4" key="1">
    <citation type="submission" date="2018-01" db="EMBL/GenBank/DDBJ databases">
        <title>Saezia sanguinis gen. nov., sp. nov., in the order Burkholderiales isolated from human blood.</title>
        <authorList>
            <person name="Medina-Pascual M.J."/>
            <person name="Valdezate S."/>
            <person name="Monzon S."/>
            <person name="Cuesta I."/>
            <person name="Carrasco G."/>
            <person name="Villalon P."/>
            <person name="Saez-Nieto J.A."/>
        </authorList>
    </citation>
    <scope>NUCLEOTIDE SEQUENCE [LARGE SCALE GENOMIC DNA]</scope>
    <source>
        <strain evidence="3 4">CNM695-12</strain>
    </source>
</reference>
<dbReference type="Proteomes" id="UP000286947">
    <property type="component" value="Unassembled WGS sequence"/>
</dbReference>
<protein>
    <recommendedName>
        <fullName evidence="2">Surface-adhesin protein E-like domain-containing protein</fullName>
    </recommendedName>
</protein>
<name>A0A433SHN0_9BURK</name>
<comment type="caution">
    <text evidence="3">The sequence shown here is derived from an EMBL/GenBank/DDBJ whole genome shotgun (WGS) entry which is preliminary data.</text>
</comment>
<proteinExistence type="predicted"/>
<feature type="signal peptide" evidence="1">
    <location>
        <begin position="1"/>
        <end position="19"/>
    </location>
</feature>
<dbReference type="RefSeq" id="WP_126978205.1">
    <property type="nucleotide sequence ID" value="NZ_PQSP01000001.1"/>
</dbReference>
<organism evidence="3 4">
    <name type="scientific">Saezia sanguinis</name>
    <dbReference type="NCBI Taxonomy" id="1965230"/>
    <lineage>
        <taxon>Bacteria</taxon>
        <taxon>Pseudomonadati</taxon>
        <taxon>Pseudomonadota</taxon>
        <taxon>Betaproteobacteria</taxon>
        <taxon>Burkholderiales</taxon>
        <taxon>Saeziaceae</taxon>
        <taxon>Saezia</taxon>
    </lineage>
</organism>
<dbReference type="PROSITE" id="PS51257">
    <property type="entry name" value="PROKAR_LIPOPROTEIN"/>
    <property type="match status" value="1"/>
</dbReference>
<dbReference type="EMBL" id="PQSP01000001">
    <property type="protein sequence ID" value="RUS68228.1"/>
    <property type="molecule type" value="Genomic_DNA"/>
</dbReference>
<evidence type="ECO:0000313" key="3">
    <source>
        <dbReference type="EMBL" id="RUS68228.1"/>
    </source>
</evidence>
<dbReference type="AlphaFoldDB" id="A0A433SHN0"/>